<accession>A0A8U8C220</accession>
<accession>A0A8C3QE56</accession>
<dbReference type="GO" id="GO:0030426">
    <property type="term" value="C:growth cone"/>
    <property type="evidence" value="ECO:0007669"/>
    <property type="project" value="UniProtKB-SubCell"/>
</dbReference>
<dbReference type="GO" id="GO:0009986">
    <property type="term" value="C:cell surface"/>
    <property type="evidence" value="ECO:0007669"/>
    <property type="project" value="UniProtKB-ARBA"/>
</dbReference>
<evidence type="ECO:0000256" key="13">
    <source>
        <dbReference type="ARBA" id="ARBA00023273"/>
    </source>
</evidence>
<evidence type="ECO:0000256" key="3">
    <source>
        <dbReference type="ARBA" id="ARBA00008588"/>
    </source>
</evidence>
<evidence type="ECO:0000256" key="6">
    <source>
        <dbReference type="ARBA" id="ARBA00022729"/>
    </source>
</evidence>
<keyword evidence="12" id="KW-0325">Glycoprotein</keyword>
<keyword evidence="11" id="KW-1015">Disulfide bond</keyword>
<reference evidence="20" key="2">
    <citation type="submission" date="2025-09" db="UniProtKB">
        <authorList>
            <consortium name="Ensembl"/>
        </authorList>
    </citation>
    <scope>IDENTIFICATION</scope>
</reference>
<feature type="compositionally biased region" description="Low complexity" evidence="18">
    <location>
        <begin position="1170"/>
        <end position="1180"/>
    </location>
</feature>
<feature type="region of interest" description="Disordered" evidence="18">
    <location>
        <begin position="1139"/>
        <end position="1180"/>
    </location>
</feature>
<dbReference type="Gene3D" id="2.60.40.10">
    <property type="entry name" value="Immunoglobulins"/>
    <property type="match status" value="9"/>
</dbReference>
<dbReference type="Pfam" id="PF07679">
    <property type="entry name" value="I-set"/>
    <property type="match status" value="1"/>
</dbReference>
<keyword evidence="4" id="KW-1003">Cell membrane</keyword>
<name>A0A8C3QE56_GEOPR</name>
<dbReference type="InterPro" id="IPR007110">
    <property type="entry name" value="Ig-like_dom"/>
</dbReference>
<keyword evidence="14" id="KW-0393">Immunoglobulin domain</keyword>
<keyword evidence="21" id="KW-1185">Reference proteome</keyword>
<evidence type="ECO:0000256" key="2">
    <source>
        <dbReference type="ARBA" id="ARBA00004624"/>
    </source>
</evidence>
<keyword evidence="6" id="KW-0732">Signal</keyword>
<dbReference type="AlphaFoldDB" id="A0A8C3QE56"/>
<dbReference type="Pfam" id="PF13927">
    <property type="entry name" value="Ig_3"/>
    <property type="match status" value="3"/>
</dbReference>
<dbReference type="GO" id="GO:0007420">
    <property type="term" value="P:brain development"/>
    <property type="evidence" value="ECO:0007669"/>
    <property type="project" value="TreeGrafter"/>
</dbReference>
<feature type="region of interest" description="Disordered" evidence="18">
    <location>
        <begin position="1213"/>
        <end position="1234"/>
    </location>
</feature>
<dbReference type="Pfam" id="PF00041">
    <property type="entry name" value="fn3"/>
    <property type="match status" value="3"/>
</dbReference>
<dbReference type="InterPro" id="IPR003598">
    <property type="entry name" value="Ig_sub2"/>
</dbReference>
<evidence type="ECO:0000256" key="18">
    <source>
        <dbReference type="SAM" id="MobiDB-lite"/>
    </source>
</evidence>
<dbReference type="InterPro" id="IPR013783">
    <property type="entry name" value="Ig-like_fold"/>
</dbReference>
<keyword evidence="5 19" id="KW-0812">Transmembrane</keyword>
<evidence type="ECO:0000256" key="19">
    <source>
        <dbReference type="SAM" id="Phobius"/>
    </source>
</evidence>
<dbReference type="FunFam" id="2.60.40.10:FF:000057">
    <property type="entry name" value="neural cell adhesion molecule L1"/>
    <property type="match status" value="1"/>
</dbReference>
<evidence type="ECO:0000256" key="15">
    <source>
        <dbReference type="ARBA" id="ARBA00060042"/>
    </source>
</evidence>
<feature type="region of interest" description="Disordered" evidence="18">
    <location>
        <begin position="836"/>
        <end position="856"/>
    </location>
</feature>
<comment type="subcellular location">
    <subcellularLocation>
        <location evidence="1">Cell membrane</location>
        <topology evidence="1">Single-pass type I membrane protein</topology>
    </subcellularLocation>
    <subcellularLocation>
        <location evidence="2">Cell projection</location>
        <location evidence="2">Growth cone</location>
    </subcellularLocation>
</comment>
<dbReference type="FunFam" id="2.60.40.10:FF:000357">
    <property type="entry name" value="Fc receptor like 1"/>
    <property type="match status" value="1"/>
</dbReference>
<comment type="subunit">
    <text evidence="16">Interacts with SHTN1; the interaction occurs in axonal growth cones. Interacts with isoform 2 of BSG.</text>
</comment>
<keyword evidence="13" id="KW-0966">Cell projection</keyword>
<dbReference type="CDD" id="cd00063">
    <property type="entry name" value="FN3"/>
    <property type="match status" value="4"/>
</dbReference>
<dbReference type="FunFam" id="2.60.40.10:FF:000028">
    <property type="entry name" value="Neuronal cell adhesion molecule"/>
    <property type="match status" value="1"/>
</dbReference>
<organism evidence="20 21">
    <name type="scientific">Geospiza parvula</name>
    <name type="common">Small tree-finch</name>
    <name type="synonym">Camarhynchus parvulus</name>
    <dbReference type="NCBI Taxonomy" id="87175"/>
    <lineage>
        <taxon>Eukaryota</taxon>
        <taxon>Metazoa</taxon>
        <taxon>Chordata</taxon>
        <taxon>Craniata</taxon>
        <taxon>Vertebrata</taxon>
        <taxon>Euteleostomi</taxon>
        <taxon>Archelosauria</taxon>
        <taxon>Archosauria</taxon>
        <taxon>Dinosauria</taxon>
        <taxon>Saurischia</taxon>
        <taxon>Theropoda</taxon>
        <taxon>Coelurosauria</taxon>
        <taxon>Aves</taxon>
        <taxon>Neognathae</taxon>
        <taxon>Neoaves</taxon>
        <taxon>Telluraves</taxon>
        <taxon>Australaves</taxon>
        <taxon>Passeriformes</taxon>
        <taxon>Thraupidae</taxon>
        <taxon>Camarhynchus</taxon>
    </lineage>
</organism>
<keyword evidence="7" id="KW-0677">Repeat</keyword>
<dbReference type="PANTHER" id="PTHR44170:SF44">
    <property type="entry name" value="L1 CELL ADHESION MOLECULE"/>
    <property type="match status" value="1"/>
</dbReference>
<dbReference type="SMART" id="SM00060">
    <property type="entry name" value="FN3"/>
    <property type="match status" value="4"/>
</dbReference>
<evidence type="ECO:0000256" key="16">
    <source>
        <dbReference type="ARBA" id="ARBA00063896"/>
    </source>
</evidence>
<comment type="similarity">
    <text evidence="3">Belongs to the immunoglobulin superfamily. L1/neurofascin/NgCAM family.</text>
</comment>
<feature type="transmembrane region" description="Helical" evidence="19">
    <location>
        <begin position="1108"/>
        <end position="1129"/>
    </location>
</feature>
<evidence type="ECO:0000256" key="11">
    <source>
        <dbReference type="ARBA" id="ARBA00023157"/>
    </source>
</evidence>
<sequence>MGWGGGLGGLQKNSGGSQGGLECLGGPGAVWGRCPPPVQQPPELTEAPPEQLVVFPSDDAVLKCAASGNPPVQFRWTRDGRPFPSPSLSPAELAGVSVSPGGGTLVINASLAGRLQGRFRCEATNALGTALSPESRVIAETPPQWPKEKVTPVQVEEGDPVVLPCEPPPSAVPPRIYWLNSRIVHIAQDARVSMGQDGFLYFANAQVGDSHPDYICHAHYLGPRTIIQKEPLVLRVTPSNSVKSRPPRLVVPRDPQPTHVALRGETLVLECIAEGLPTPWVWWRRLNAPLPPGRAVLDNFNHTLRLLNVSEADDGDYECAATNGLGTARRSHRVTEHWAVGLNRVSGGRAYPGPGRRLDCQVGGKPRPRVSWSLNGVPIDELPDPGRRTLRDGALILSRLEPNDSMVAQCEASNSHGRLLANAFVYVVELPVQILTPDSALYTVVENQTAFLHCRAFGAPAPTPALQDDRAFAFTNGSLRLGRRRPLGGASACTRAVAHSNASVSARLDVRAATRIEVPPQSVTAKKGETVTFTCGATWDPGLEPRGLLWLRDGSPVLESADSDKFSVAGDTLTVAGVDYPDQGRFRCRAWTRLDAAEAEAELRVVGRPGPVQDVQVREPSERQVRLSWTPGEEHNSPVEKFVVEQEEGIFSPGRFEEVLTVPGVQPWAQLALSPYGRYRFRVLAVNGYGRGEPSAPSATVSTDPAAPERYPMGVKGEGNETNNLVITWQVRGHFGGIWGILGGFRGPGGIWGAWDGFGGSWGDFGGFGVPRGIFWGFGETPPVPLVYPENVGVEILNSTSVRVTWSLSRASSDLRGHLRGYRVLYWRDGWVGEHPRPPGSPEPPPQPGALTVPGEAGGALLGALQPWSRYRLQVLVFNGRGAGPPSAEIRFHTPEGVPGPPEELRVERLGDTALSLEWRRPRHPNGVLSGFVLQYRLQNQSEEGIPMEILFPPGTLNTTLARLEPRGRYRLELRARTRVGEGFLGWGDLGVTPVPPPVLPVLGTVGFGEVGEDFTELRWTLAQPQANIEFEVEYMSKTTEEPWRSSGRANSSLGRYRLGDLRPGTSYRVQFVGRNHSGERVAFWESEVHTNGTLLPRPAGGFATEGWFIGFVSAAVLLLLLLLILCFIKRSKGGKYSVKDKEDTQVDSEARPMKDETFGEYRDGEEKASGSSGRSLGAAGAALGSDDSLAGYGGSADVQFNEDGSFIGQYSGARGTAAGSSGPASPSAAAPLD</sequence>
<comment type="function">
    <text evidence="15">Neural cell adhesion molecule involved in the dynamics of cell adhesion and in the generation of transmembrane signals at tyrosine kinase receptors. During brain development, critical in multiple processes, including neuronal migration, axonal growth and fasciculation, and synaptogenesis. In the mature brain, plays a role in the dynamics of neuronal structure and function, including synaptic plasticity.</text>
</comment>
<dbReference type="FunFam" id="2.60.40.10:FF:000005">
    <property type="entry name" value="Neuronal cell adhesion molecule"/>
    <property type="match status" value="1"/>
</dbReference>
<evidence type="ECO:0000313" key="20">
    <source>
        <dbReference type="Ensembl" id="ENSCPVP00000022239.2"/>
    </source>
</evidence>
<dbReference type="PROSITE" id="PS50835">
    <property type="entry name" value="IG_LIKE"/>
    <property type="match status" value="5"/>
</dbReference>
<evidence type="ECO:0000256" key="8">
    <source>
        <dbReference type="ARBA" id="ARBA00022889"/>
    </source>
</evidence>
<evidence type="ECO:0000256" key="14">
    <source>
        <dbReference type="ARBA" id="ARBA00023319"/>
    </source>
</evidence>
<keyword evidence="9 19" id="KW-1133">Transmembrane helix</keyword>
<evidence type="ECO:0000256" key="10">
    <source>
        <dbReference type="ARBA" id="ARBA00023136"/>
    </source>
</evidence>
<dbReference type="FunFam" id="2.60.40.10:FF:000038">
    <property type="entry name" value="Neuronal cell adhesion molecule"/>
    <property type="match status" value="1"/>
</dbReference>
<feature type="region of interest" description="Disordered" evidence="18">
    <location>
        <begin position="1"/>
        <end position="21"/>
    </location>
</feature>
<dbReference type="GO" id="GO:0005886">
    <property type="term" value="C:plasma membrane"/>
    <property type="evidence" value="ECO:0007669"/>
    <property type="project" value="UniProtKB-SubCell"/>
</dbReference>
<dbReference type="Pfam" id="PF13882">
    <property type="entry name" value="Bravo_FIGEY"/>
    <property type="match status" value="1"/>
</dbReference>
<dbReference type="SUPFAM" id="SSF49265">
    <property type="entry name" value="Fibronectin type III"/>
    <property type="match status" value="3"/>
</dbReference>
<keyword evidence="8" id="KW-0130">Cell adhesion</keyword>
<dbReference type="SMART" id="SM00408">
    <property type="entry name" value="IGc2"/>
    <property type="match status" value="4"/>
</dbReference>
<dbReference type="SMART" id="SM00409">
    <property type="entry name" value="IG"/>
    <property type="match status" value="5"/>
</dbReference>
<keyword evidence="10 19" id="KW-0472">Membrane</keyword>
<dbReference type="SUPFAM" id="SSF48726">
    <property type="entry name" value="Immunoglobulin"/>
    <property type="match status" value="5"/>
</dbReference>
<dbReference type="GO" id="GO:0098632">
    <property type="term" value="F:cell-cell adhesion mediator activity"/>
    <property type="evidence" value="ECO:0007669"/>
    <property type="project" value="TreeGrafter"/>
</dbReference>
<protein>
    <recommendedName>
        <fullName evidence="17">Neural cell adhesion molecule L1</fullName>
    </recommendedName>
</protein>
<dbReference type="InterPro" id="IPR036179">
    <property type="entry name" value="Ig-like_dom_sf"/>
</dbReference>
<evidence type="ECO:0000256" key="4">
    <source>
        <dbReference type="ARBA" id="ARBA00022475"/>
    </source>
</evidence>
<dbReference type="Ensembl" id="ENSCPVT00000023219.2">
    <property type="protein sequence ID" value="ENSCPVP00000022239.2"/>
    <property type="gene ID" value="ENSCPVG00000015918.2"/>
</dbReference>
<evidence type="ECO:0000256" key="1">
    <source>
        <dbReference type="ARBA" id="ARBA00004251"/>
    </source>
</evidence>
<dbReference type="InterPro" id="IPR026966">
    <property type="entry name" value="Neurofascin/L1/NrCAM_C"/>
</dbReference>
<evidence type="ECO:0000256" key="17">
    <source>
        <dbReference type="ARBA" id="ARBA00074488"/>
    </source>
</evidence>
<dbReference type="InterPro" id="IPR036116">
    <property type="entry name" value="FN3_sf"/>
</dbReference>
<evidence type="ECO:0000256" key="9">
    <source>
        <dbReference type="ARBA" id="ARBA00022989"/>
    </source>
</evidence>
<reference evidence="20" key="1">
    <citation type="submission" date="2025-08" db="UniProtKB">
        <authorList>
            <consortium name="Ensembl"/>
        </authorList>
    </citation>
    <scope>IDENTIFICATION</scope>
</reference>
<dbReference type="InterPro" id="IPR003599">
    <property type="entry name" value="Ig_sub"/>
</dbReference>
<dbReference type="PROSITE" id="PS50853">
    <property type="entry name" value="FN3"/>
    <property type="match status" value="4"/>
</dbReference>
<evidence type="ECO:0000256" key="5">
    <source>
        <dbReference type="ARBA" id="ARBA00022692"/>
    </source>
</evidence>
<evidence type="ECO:0000256" key="7">
    <source>
        <dbReference type="ARBA" id="ARBA00022737"/>
    </source>
</evidence>
<dbReference type="CDD" id="cd05845">
    <property type="entry name" value="IgI_2_L1-CAM_like"/>
    <property type="match status" value="1"/>
</dbReference>
<dbReference type="PANTHER" id="PTHR44170">
    <property type="entry name" value="PROTEIN SIDEKICK"/>
    <property type="match status" value="1"/>
</dbReference>
<dbReference type="GO" id="GO:0007411">
    <property type="term" value="P:axon guidance"/>
    <property type="evidence" value="ECO:0007669"/>
    <property type="project" value="TreeGrafter"/>
</dbReference>
<feature type="compositionally biased region" description="Basic and acidic residues" evidence="18">
    <location>
        <begin position="1139"/>
        <end position="1169"/>
    </location>
</feature>
<proteinExistence type="inferred from homology"/>
<evidence type="ECO:0000256" key="12">
    <source>
        <dbReference type="ARBA" id="ARBA00023180"/>
    </source>
</evidence>
<dbReference type="InterPro" id="IPR003961">
    <property type="entry name" value="FN3_dom"/>
</dbReference>
<dbReference type="Proteomes" id="UP000694382">
    <property type="component" value="Unassembled WGS sequence"/>
</dbReference>
<dbReference type="InterPro" id="IPR013098">
    <property type="entry name" value="Ig_I-set"/>
</dbReference>
<evidence type="ECO:0000313" key="21">
    <source>
        <dbReference type="Proteomes" id="UP000694382"/>
    </source>
</evidence>
<feature type="compositionally biased region" description="Pro residues" evidence="18">
    <location>
        <begin position="838"/>
        <end position="848"/>
    </location>
</feature>